<comment type="subcellular location">
    <subcellularLocation>
        <location evidence="1">Periplasm</location>
    </subcellularLocation>
</comment>
<dbReference type="FunFam" id="3.40.190.10:FF:000050">
    <property type="entry name" value="Sulfonate ABC transporter substrate-binding protein"/>
    <property type="match status" value="1"/>
</dbReference>
<dbReference type="InterPro" id="IPR015168">
    <property type="entry name" value="SsuA/THI5"/>
</dbReference>
<dbReference type="NCBIfam" id="TIGR01728">
    <property type="entry name" value="SsuA_fam"/>
    <property type="match status" value="1"/>
</dbReference>
<comment type="function">
    <text evidence="5">Part of a binding-protein-dependent transport system for aliphatic sulfonates. Putative binding protein.</text>
</comment>
<evidence type="ECO:0000259" key="7">
    <source>
        <dbReference type="SMART" id="SM00062"/>
    </source>
</evidence>
<dbReference type="AlphaFoldDB" id="A0A9W6K5D5"/>
<accession>A0A9W6K5D5</accession>
<dbReference type="CDD" id="cd13558">
    <property type="entry name" value="PBP2_SsuA_like_2"/>
    <property type="match status" value="1"/>
</dbReference>
<dbReference type="Proteomes" id="UP001143328">
    <property type="component" value="Unassembled WGS sequence"/>
</dbReference>
<dbReference type="EMBL" id="BSFN01000003">
    <property type="protein sequence ID" value="GLK88566.1"/>
    <property type="molecule type" value="Genomic_DNA"/>
</dbReference>
<dbReference type="PANTHER" id="PTHR30024:SF48">
    <property type="entry name" value="ABC TRANSPORTER SUBSTRATE-BINDING PROTEIN"/>
    <property type="match status" value="1"/>
</dbReference>
<dbReference type="GO" id="GO:0042626">
    <property type="term" value="F:ATPase-coupled transmembrane transporter activity"/>
    <property type="evidence" value="ECO:0007669"/>
    <property type="project" value="InterPro"/>
</dbReference>
<dbReference type="InterPro" id="IPR010067">
    <property type="entry name" value="ABC_SsuA_sub-bd"/>
</dbReference>
<proteinExistence type="inferred from homology"/>
<protein>
    <recommendedName>
        <fullName evidence="6">Putative aliphatic sulfonates-binding protein</fullName>
    </recommendedName>
</protein>
<name>A0A9W6K5D5_9PSED</name>
<reference evidence="8" key="1">
    <citation type="journal article" date="2014" name="Int. J. Syst. Evol. Microbiol.">
        <title>Complete genome sequence of Corynebacterium casei LMG S-19264T (=DSM 44701T), isolated from a smear-ripened cheese.</title>
        <authorList>
            <consortium name="US DOE Joint Genome Institute (JGI-PGF)"/>
            <person name="Walter F."/>
            <person name="Albersmeier A."/>
            <person name="Kalinowski J."/>
            <person name="Ruckert C."/>
        </authorList>
    </citation>
    <scope>NUCLEOTIDE SEQUENCE</scope>
    <source>
        <strain evidence="8">VKM B-2935</strain>
    </source>
</reference>
<sequence length="308" mass="32413">MLLLAALLALAPAVQGEELLRVSSQKASLKILLEAAGELNNLPYRIEFASFGAAAPTAEALAAGAVDIGTLGDAPFVFAAGAGAPLKTVGVVRVNVTQTAVAIVVNQDSPLRDAASLKGRKITTTRGSIGHYLALAALRGAGLTGKDVQFIFLQPAESRGLLANGEADAWATWDPYTSMSQIEGGTRVLVSGEGLFAGNMLLVANDAAIRDKPALLADFLQRLARAYAWANANEPAFSAIQARYSGLPVDIHSRSNRYSQPHRVPIDAGVIADVQRTADLYRAEGLISQPFDATGRFAPQFNPEHSPQ</sequence>
<dbReference type="GO" id="GO:0042597">
    <property type="term" value="C:periplasmic space"/>
    <property type="evidence" value="ECO:0007669"/>
    <property type="project" value="UniProtKB-SubCell"/>
</dbReference>
<keyword evidence="9" id="KW-1185">Reference proteome</keyword>
<organism evidence="8 9">
    <name type="scientific">Pseudomonas turukhanskensis</name>
    <dbReference type="NCBI Taxonomy" id="1806536"/>
    <lineage>
        <taxon>Bacteria</taxon>
        <taxon>Pseudomonadati</taxon>
        <taxon>Pseudomonadota</taxon>
        <taxon>Gammaproteobacteria</taxon>
        <taxon>Pseudomonadales</taxon>
        <taxon>Pseudomonadaceae</taxon>
        <taxon>Pseudomonas</taxon>
    </lineage>
</organism>
<dbReference type="SMART" id="SM00062">
    <property type="entry name" value="PBPb"/>
    <property type="match status" value="1"/>
</dbReference>
<evidence type="ECO:0000256" key="1">
    <source>
        <dbReference type="ARBA" id="ARBA00004418"/>
    </source>
</evidence>
<dbReference type="Pfam" id="PF09084">
    <property type="entry name" value="NMT1"/>
    <property type="match status" value="1"/>
</dbReference>
<keyword evidence="3" id="KW-0813">Transport</keyword>
<comment type="similarity">
    <text evidence="2">Belongs to the bacterial solute-binding protein SsuA/TauA family.</text>
</comment>
<evidence type="ECO:0000313" key="8">
    <source>
        <dbReference type="EMBL" id="GLK88566.1"/>
    </source>
</evidence>
<dbReference type="GO" id="GO:0016020">
    <property type="term" value="C:membrane"/>
    <property type="evidence" value="ECO:0007669"/>
    <property type="project" value="InterPro"/>
</dbReference>
<evidence type="ECO:0000256" key="3">
    <source>
        <dbReference type="ARBA" id="ARBA00022448"/>
    </source>
</evidence>
<dbReference type="PANTHER" id="PTHR30024">
    <property type="entry name" value="ALIPHATIC SULFONATES-BINDING PROTEIN-RELATED"/>
    <property type="match status" value="1"/>
</dbReference>
<evidence type="ECO:0000256" key="4">
    <source>
        <dbReference type="ARBA" id="ARBA00022729"/>
    </source>
</evidence>
<keyword evidence="4" id="KW-0732">Signal</keyword>
<evidence type="ECO:0000256" key="6">
    <source>
        <dbReference type="ARBA" id="ARBA00070228"/>
    </source>
</evidence>
<gene>
    <name evidence="8" type="ORF">GCM10017655_16280</name>
</gene>
<dbReference type="Gene3D" id="3.40.190.10">
    <property type="entry name" value="Periplasmic binding protein-like II"/>
    <property type="match status" value="2"/>
</dbReference>
<evidence type="ECO:0000256" key="5">
    <source>
        <dbReference type="ARBA" id="ARBA00055538"/>
    </source>
</evidence>
<reference evidence="8" key="2">
    <citation type="submission" date="2023-01" db="EMBL/GenBank/DDBJ databases">
        <authorList>
            <person name="Sun Q."/>
            <person name="Evtushenko L."/>
        </authorList>
    </citation>
    <scope>NUCLEOTIDE SEQUENCE</scope>
    <source>
        <strain evidence="8">VKM B-2935</strain>
    </source>
</reference>
<dbReference type="SUPFAM" id="SSF53850">
    <property type="entry name" value="Periplasmic binding protein-like II"/>
    <property type="match status" value="1"/>
</dbReference>
<comment type="caution">
    <text evidence="8">The sequence shown here is derived from an EMBL/GenBank/DDBJ whole genome shotgun (WGS) entry which is preliminary data.</text>
</comment>
<dbReference type="InterPro" id="IPR001638">
    <property type="entry name" value="Solute-binding_3/MltF_N"/>
</dbReference>
<feature type="domain" description="Solute-binding protein family 3/N-terminal" evidence="7">
    <location>
        <begin position="19"/>
        <end position="248"/>
    </location>
</feature>
<evidence type="ECO:0000256" key="2">
    <source>
        <dbReference type="ARBA" id="ARBA00010742"/>
    </source>
</evidence>
<evidence type="ECO:0000313" key="9">
    <source>
        <dbReference type="Proteomes" id="UP001143328"/>
    </source>
</evidence>